<keyword evidence="1" id="KW-0732">Signal</keyword>
<sequence length="695" mass="76639">MRKYLAFLASCLGLSSAALVAPLFSRVPTGSIKPAGWALDTANVQANGLAGHLRDFDIYVNGSIWVEGGTVEYSEMHESAPYWFNGMVALAFQLENPRLINQVETFLNWTLDHQQDDGWLGPEPWVPTNLAECAASGASNASCPRILWPRYLLLLGLVQYAEADPTQTNRIVTAMHSFLAAAHDVFANNTEGDQSLGFQYAYQFVRWEELLYTSQWLIDHHPQGQESQLIELMQLARNAGFSWKNDWFVPGIFPTTAPGIDQLNMQTHGVNTAEALKAEALAYRFTSDPTDVASTWERIDLVYTFHGRESGTFAADEHVAGLDPSRGTETCDIVEQIFSLATIYGILGNNSVADRVERLAYNALPSAIFYDWWSHQYDSQVNQIWVKNMDPFPWVDNGPNSNVFGFEPNYPCCTVNHPAAYPKFWMHNFFTGQNGSSLVHVFLGPSTFTGTLAGGNKVTVAVDTLYPFSTTLDYTITATEHFDFQIRVPGWAQNKSSTISVGNAKPTPLEPDTMDLHTINVSPGTTKVQMSLDAQINIIPRFNNAVAIVRGPLNYALEITFNRTTAPALKSQQALVAAEPLFPDAPASFFLPFQNNTLDNTLLPTSEWRLAIDPSTIKFVDKTSTTTVLPQYIWAPDSQPVSMTVTACQIEWGLVNGTAAPPPSSPAACVGEKFQAKLVPFAAARLRLGEIPVMA</sequence>
<reference evidence="2" key="1">
    <citation type="submission" date="2020-11" db="EMBL/GenBank/DDBJ databases">
        <authorList>
            <consortium name="DOE Joint Genome Institute"/>
            <person name="Ahrendt S."/>
            <person name="Riley R."/>
            <person name="Andreopoulos W."/>
            <person name="Labutti K."/>
            <person name="Pangilinan J."/>
            <person name="Ruiz-Duenas F.J."/>
            <person name="Barrasa J.M."/>
            <person name="Sanchez-Garcia M."/>
            <person name="Camarero S."/>
            <person name="Miyauchi S."/>
            <person name="Serrano A."/>
            <person name="Linde D."/>
            <person name="Babiker R."/>
            <person name="Drula E."/>
            <person name="Ayuso-Fernandez I."/>
            <person name="Pacheco R."/>
            <person name="Padilla G."/>
            <person name="Ferreira P."/>
            <person name="Barriuso J."/>
            <person name="Kellner H."/>
            <person name="Castanera R."/>
            <person name="Alfaro M."/>
            <person name="Ramirez L."/>
            <person name="Pisabarro A.G."/>
            <person name="Kuo A."/>
            <person name="Tritt A."/>
            <person name="Lipzen A."/>
            <person name="He G."/>
            <person name="Yan M."/>
            <person name="Ng V."/>
            <person name="Cullen D."/>
            <person name="Martin F."/>
            <person name="Rosso M.-N."/>
            <person name="Henrissat B."/>
            <person name="Hibbett D."/>
            <person name="Martinez A.T."/>
            <person name="Grigoriev I.V."/>
        </authorList>
    </citation>
    <scope>NUCLEOTIDE SEQUENCE</scope>
    <source>
        <strain evidence="2">AH 40177</strain>
    </source>
</reference>
<comment type="caution">
    <text evidence="2">The sequence shown here is derived from an EMBL/GenBank/DDBJ whole genome shotgun (WGS) entry which is preliminary data.</text>
</comment>
<feature type="chain" id="PRO_5040373617" evidence="1">
    <location>
        <begin position="18"/>
        <end position="695"/>
    </location>
</feature>
<feature type="signal peptide" evidence="1">
    <location>
        <begin position="1"/>
        <end position="17"/>
    </location>
</feature>
<evidence type="ECO:0000313" key="2">
    <source>
        <dbReference type="EMBL" id="KAF9065153.1"/>
    </source>
</evidence>
<evidence type="ECO:0000313" key="3">
    <source>
        <dbReference type="Proteomes" id="UP000772434"/>
    </source>
</evidence>
<accession>A0A9P5PJR1</accession>
<organism evidence="2 3">
    <name type="scientific">Rhodocollybia butyracea</name>
    <dbReference type="NCBI Taxonomy" id="206335"/>
    <lineage>
        <taxon>Eukaryota</taxon>
        <taxon>Fungi</taxon>
        <taxon>Dikarya</taxon>
        <taxon>Basidiomycota</taxon>
        <taxon>Agaricomycotina</taxon>
        <taxon>Agaricomycetes</taxon>
        <taxon>Agaricomycetidae</taxon>
        <taxon>Agaricales</taxon>
        <taxon>Marasmiineae</taxon>
        <taxon>Omphalotaceae</taxon>
        <taxon>Rhodocollybia</taxon>
    </lineage>
</organism>
<dbReference type="AlphaFoldDB" id="A0A9P5PJR1"/>
<protein>
    <submittedName>
        <fullName evidence="2">Uncharacterized protein</fullName>
    </submittedName>
</protein>
<dbReference type="PANTHER" id="PTHR31151:SF0">
    <property type="entry name" value="PROLINE-TRNA LIGASE (DUF1680)"/>
    <property type="match status" value="1"/>
</dbReference>
<dbReference type="EMBL" id="JADNRY010000108">
    <property type="protein sequence ID" value="KAF9065153.1"/>
    <property type="molecule type" value="Genomic_DNA"/>
</dbReference>
<dbReference type="OrthoDB" id="5358475at2759"/>
<dbReference type="Proteomes" id="UP000772434">
    <property type="component" value="Unassembled WGS sequence"/>
</dbReference>
<evidence type="ECO:0000256" key="1">
    <source>
        <dbReference type="SAM" id="SignalP"/>
    </source>
</evidence>
<name>A0A9P5PJR1_9AGAR</name>
<gene>
    <name evidence="2" type="ORF">BDP27DRAFT_1332372</name>
</gene>
<dbReference type="PANTHER" id="PTHR31151">
    <property type="entry name" value="PROLINE-TRNA LIGASE (DUF1680)"/>
    <property type="match status" value="1"/>
</dbReference>
<keyword evidence="3" id="KW-1185">Reference proteome</keyword>
<proteinExistence type="predicted"/>